<evidence type="ECO:0000256" key="8">
    <source>
        <dbReference type="HAMAP-Rule" id="MF_01023"/>
    </source>
</evidence>
<comment type="caution">
    <text evidence="10">The sequence shown here is derived from an EMBL/GenBank/DDBJ whole genome shotgun (WGS) entry which is preliminary data.</text>
</comment>
<accession>A0A8J6JFD8</accession>
<keyword evidence="6 8" id="KW-0663">Pyridoxal phosphate</keyword>
<gene>
    <name evidence="8" type="primary">hisC</name>
    <name evidence="10" type="ORF">H8S57_05995</name>
</gene>
<evidence type="ECO:0000256" key="1">
    <source>
        <dbReference type="ARBA" id="ARBA00001933"/>
    </source>
</evidence>
<comment type="catalytic activity">
    <reaction evidence="7 8">
        <text>L-histidinol phosphate + 2-oxoglutarate = 3-(imidazol-4-yl)-2-oxopropyl phosphate + L-glutamate</text>
        <dbReference type="Rhea" id="RHEA:23744"/>
        <dbReference type="ChEBI" id="CHEBI:16810"/>
        <dbReference type="ChEBI" id="CHEBI:29985"/>
        <dbReference type="ChEBI" id="CHEBI:57766"/>
        <dbReference type="ChEBI" id="CHEBI:57980"/>
        <dbReference type="EC" id="2.6.1.9"/>
    </reaction>
</comment>
<keyword evidence="8" id="KW-0028">Amino-acid biosynthesis</keyword>
<dbReference type="HAMAP" id="MF_01023">
    <property type="entry name" value="HisC_aminotrans_2"/>
    <property type="match status" value="1"/>
</dbReference>
<comment type="cofactor">
    <cofactor evidence="1 8">
        <name>pyridoxal 5'-phosphate</name>
        <dbReference type="ChEBI" id="CHEBI:597326"/>
    </cofactor>
</comment>
<dbReference type="InterPro" id="IPR015421">
    <property type="entry name" value="PyrdxlP-dep_Trfase_major"/>
</dbReference>
<dbReference type="EC" id="2.6.1.9" evidence="8"/>
<dbReference type="CDD" id="cd00609">
    <property type="entry name" value="AAT_like"/>
    <property type="match status" value="1"/>
</dbReference>
<feature type="modified residue" description="N6-(pyridoxal phosphate)lysine" evidence="8">
    <location>
        <position position="210"/>
    </location>
</feature>
<keyword evidence="11" id="KW-1185">Reference proteome</keyword>
<feature type="domain" description="Aminotransferase class I/classII large" evidence="9">
    <location>
        <begin position="25"/>
        <end position="347"/>
    </location>
</feature>
<comment type="pathway">
    <text evidence="2 8">Amino-acid biosynthesis; L-histidine biosynthesis; L-histidine from 5-phospho-alpha-D-ribose 1-diphosphate: step 7/9.</text>
</comment>
<dbReference type="GO" id="GO:0030170">
    <property type="term" value="F:pyridoxal phosphate binding"/>
    <property type="evidence" value="ECO:0007669"/>
    <property type="project" value="InterPro"/>
</dbReference>
<dbReference type="InterPro" id="IPR005861">
    <property type="entry name" value="HisP_aminotrans"/>
</dbReference>
<protein>
    <recommendedName>
        <fullName evidence="8">Histidinol-phosphate aminotransferase</fullName>
        <ecNumber evidence="8">2.6.1.9</ecNumber>
    </recommendedName>
    <alternativeName>
        <fullName evidence="8">Imidazole acetol-phosphate transaminase</fullName>
    </alternativeName>
</protein>
<comment type="subunit">
    <text evidence="3 8">Homodimer.</text>
</comment>
<evidence type="ECO:0000256" key="5">
    <source>
        <dbReference type="ARBA" id="ARBA00022679"/>
    </source>
</evidence>
<dbReference type="UniPathway" id="UPA00031">
    <property type="reaction ID" value="UER00012"/>
</dbReference>
<dbReference type="Gene3D" id="3.90.1150.10">
    <property type="entry name" value="Aspartate Aminotransferase, domain 1"/>
    <property type="match status" value="1"/>
</dbReference>
<evidence type="ECO:0000256" key="7">
    <source>
        <dbReference type="ARBA" id="ARBA00047481"/>
    </source>
</evidence>
<dbReference type="InterPro" id="IPR050106">
    <property type="entry name" value="HistidinolP_aminotransfase"/>
</dbReference>
<keyword evidence="8" id="KW-0368">Histidine biosynthesis</keyword>
<dbReference type="Proteomes" id="UP000661435">
    <property type="component" value="Unassembled WGS sequence"/>
</dbReference>
<dbReference type="PROSITE" id="PS00599">
    <property type="entry name" value="AA_TRANSFER_CLASS_2"/>
    <property type="match status" value="1"/>
</dbReference>
<evidence type="ECO:0000256" key="6">
    <source>
        <dbReference type="ARBA" id="ARBA00022898"/>
    </source>
</evidence>
<dbReference type="InterPro" id="IPR015422">
    <property type="entry name" value="PyrdxlP-dep_Trfase_small"/>
</dbReference>
<evidence type="ECO:0000256" key="3">
    <source>
        <dbReference type="ARBA" id="ARBA00011738"/>
    </source>
</evidence>
<dbReference type="PANTHER" id="PTHR43643">
    <property type="entry name" value="HISTIDINOL-PHOSPHATE AMINOTRANSFERASE 2"/>
    <property type="match status" value="1"/>
</dbReference>
<dbReference type="InterPro" id="IPR001917">
    <property type="entry name" value="Aminotrans_II_pyridoxalP_BS"/>
</dbReference>
<name>A0A8J6JFD8_9FIRM</name>
<dbReference type="Pfam" id="PF00155">
    <property type="entry name" value="Aminotran_1_2"/>
    <property type="match status" value="1"/>
</dbReference>
<dbReference type="AlphaFoldDB" id="A0A8J6JFD8"/>
<organism evidence="10 11">
    <name type="scientific">Lawsonibacter hominis</name>
    <dbReference type="NCBI Taxonomy" id="2763053"/>
    <lineage>
        <taxon>Bacteria</taxon>
        <taxon>Bacillati</taxon>
        <taxon>Bacillota</taxon>
        <taxon>Clostridia</taxon>
        <taxon>Eubacteriales</taxon>
        <taxon>Oscillospiraceae</taxon>
        <taxon>Lawsonibacter</taxon>
    </lineage>
</organism>
<keyword evidence="4 8" id="KW-0032">Aminotransferase</keyword>
<dbReference type="SUPFAM" id="SSF53383">
    <property type="entry name" value="PLP-dependent transferases"/>
    <property type="match status" value="1"/>
</dbReference>
<comment type="similarity">
    <text evidence="8">Belongs to the class-II pyridoxal-phosphate-dependent aminotransferase family. Histidinol-phosphate aminotransferase subfamily.</text>
</comment>
<sequence length="352" mass="38843">MKEFWSSRIRGLTPYTPGEQPRERKFIKLNTNENPYPPSPMALSAIRAAADEPLRLYPDPDCTQLREVMAATCGLKPSQVFVGNGSDEVLALCFQAFFDPDRILLFPDVTYSFYPVFAALYGLQYRQVPLDEGFGVPVESFLAPNGGVVLANPNAPTGRALSLCAIRRILEGNPGAVVLVDEAYVDFGAESAVELIDRYPNLVVVQTLSKSRSLAGLRVGFALAQENLIAALNCVKNSFNSYPLDRLALAGAEGALRDPDYFRTTTAQIIATRDRTAARLKTLGFDVCESASNFLFIAHPKAPAKVLLDGLRERGILVRWWDQPRIRNHLRVSVGTQTEMDALYDALSELVR</sequence>
<keyword evidence="5 8" id="KW-0808">Transferase</keyword>
<evidence type="ECO:0000259" key="9">
    <source>
        <dbReference type="Pfam" id="PF00155"/>
    </source>
</evidence>
<dbReference type="GO" id="GO:0004400">
    <property type="term" value="F:histidinol-phosphate transaminase activity"/>
    <property type="evidence" value="ECO:0007669"/>
    <property type="project" value="UniProtKB-UniRule"/>
</dbReference>
<evidence type="ECO:0000313" key="11">
    <source>
        <dbReference type="Proteomes" id="UP000661435"/>
    </source>
</evidence>
<dbReference type="InterPro" id="IPR004839">
    <property type="entry name" value="Aminotransferase_I/II_large"/>
</dbReference>
<dbReference type="PANTHER" id="PTHR43643:SF3">
    <property type="entry name" value="HISTIDINOL-PHOSPHATE AMINOTRANSFERASE"/>
    <property type="match status" value="1"/>
</dbReference>
<proteinExistence type="inferred from homology"/>
<dbReference type="EMBL" id="JACOPP010000005">
    <property type="protein sequence ID" value="MBC5733275.1"/>
    <property type="molecule type" value="Genomic_DNA"/>
</dbReference>
<dbReference type="GO" id="GO:0000105">
    <property type="term" value="P:L-histidine biosynthetic process"/>
    <property type="evidence" value="ECO:0007669"/>
    <property type="project" value="UniProtKB-UniRule"/>
</dbReference>
<dbReference type="NCBIfam" id="TIGR01141">
    <property type="entry name" value="hisC"/>
    <property type="match status" value="1"/>
</dbReference>
<dbReference type="RefSeq" id="WP_186907162.1">
    <property type="nucleotide sequence ID" value="NZ_JACOPP010000005.1"/>
</dbReference>
<dbReference type="InterPro" id="IPR015424">
    <property type="entry name" value="PyrdxlP-dep_Trfase"/>
</dbReference>
<dbReference type="Gene3D" id="3.40.640.10">
    <property type="entry name" value="Type I PLP-dependent aspartate aminotransferase-like (Major domain)"/>
    <property type="match status" value="1"/>
</dbReference>
<reference evidence="10" key="1">
    <citation type="submission" date="2020-08" db="EMBL/GenBank/DDBJ databases">
        <title>Genome public.</title>
        <authorList>
            <person name="Liu C."/>
            <person name="Sun Q."/>
        </authorList>
    </citation>
    <scope>NUCLEOTIDE SEQUENCE</scope>
    <source>
        <strain evidence="10">NSJ-51</strain>
    </source>
</reference>
<evidence type="ECO:0000256" key="2">
    <source>
        <dbReference type="ARBA" id="ARBA00005011"/>
    </source>
</evidence>
<evidence type="ECO:0000256" key="4">
    <source>
        <dbReference type="ARBA" id="ARBA00022576"/>
    </source>
</evidence>
<evidence type="ECO:0000313" key="10">
    <source>
        <dbReference type="EMBL" id="MBC5733275.1"/>
    </source>
</evidence>